<organism evidence="6 7">
    <name type="scientific">Isoptericola luteus</name>
    <dbReference type="NCBI Taxonomy" id="2879484"/>
    <lineage>
        <taxon>Bacteria</taxon>
        <taxon>Bacillati</taxon>
        <taxon>Actinomycetota</taxon>
        <taxon>Actinomycetes</taxon>
        <taxon>Micrococcales</taxon>
        <taxon>Promicromonosporaceae</taxon>
        <taxon>Isoptericola</taxon>
    </lineage>
</organism>
<keyword evidence="7" id="KW-1185">Reference proteome</keyword>
<keyword evidence="2" id="KW-0805">Transcription regulation</keyword>
<feature type="domain" description="HTH lysR-type" evidence="5">
    <location>
        <begin position="1"/>
        <end position="58"/>
    </location>
</feature>
<name>A0ABS7ZEF1_9MICO</name>
<dbReference type="Pfam" id="PF00126">
    <property type="entry name" value="HTH_1"/>
    <property type="match status" value="1"/>
</dbReference>
<evidence type="ECO:0000256" key="1">
    <source>
        <dbReference type="ARBA" id="ARBA00009437"/>
    </source>
</evidence>
<dbReference type="InterPro" id="IPR005119">
    <property type="entry name" value="LysR_subst-bd"/>
</dbReference>
<accession>A0ABS7ZEF1</accession>
<dbReference type="PROSITE" id="PS50931">
    <property type="entry name" value="HTH_LYSR"/>
    <property type="match status" value="1"/>
</dbReference>
<comment type="similarity">
    <text evidence="1">Belongs to the LysR transcriptional regulatory family.</text>
</comment>
<dbReference type="InterPro" id="IPR000847">
    <property type="entry name" value="LysR_HTH_N"/>
</dbReference>
<keyword evidence="4" id="KW-0804">Transcription</keyword>
<reference evidence="6 7" key="1">
    <citation type="submission" date="2021-09" db="EMBL/GenBank/DDBJ databases">
        <title>Isoptericola luteus sp. nov., a novel bacterium isolated from Harbin, the capital city of Heilongjiang province.</title>
        <authorList>
            <person name="Li J."/>
        </authorList>
    </citation>
    <scope>NUCLEOTIDE SEQUENCE [LARGE SCALE GENOMIC DNA]</scope>
    <source>
        <strain evidence="6 7">NEAU-Y5</strain>
    </source>
</reference>
<evidence type="ECO:0000256" key="4">
    <source>
        <dbReference type="ARBA" id="ARBA00023163"/>
    </source>
</evidence>
<evidence type="ECO:0000256" key="2">
    <source>
        <dbReference type="ARBA" id="ARBA00023015"/>
    </source>
</evidence>
<evidence type="ECO:0000313" key="7">
    <source>
        <dbReference type="Proteomes" id="UP001319870"/>
    </source>
</evidence>
<dbReference type="Proteomes" id="UP001319870">
    <property type="component" value="Unassembled WGS sequence"/>
</dbReference>
<dbReference type="SUPFAM" id="SSF53850">
    <property type="entry name" value="Periplasmic binding protein-like II"/>
    <property type="match status" value="1"/>
</dbReference>
<keyword evidence="3" id="KW-0238">DNA-binding</keyword>
<dbReference type="SUPFAM" id="SSF46785">
    <property type="entry name" value="Winged helix' DNA-binding domain"/>
    <property type="match status" value="1"/>
</dbReference>
<dbReference type="EMBL" id="JAIXCQ010000003">
    <property type="protein sequence ID" value="MCA5892852.1"/>
    <property type="molecule type" value="Genomic_DNA"/>
</dbReference>
<evidence type="ECO:0000313" key="6">
    <source>
        <dbReference type="EMBL" id="MCA5892852.1"/>
    </source>
</evidence>
<dbReference type="Pfam" id="PF03466">
    <property type="entry name" value="LysR_substrate"/>
    <property type="match status" value="1"/>
</dbReference>
<dbReference type="InterPro" id="IPR036390">
    <property type="entry name" value="WH_DNA-bd_sf"/>
</dbReference>
<comment type="caution">
    <text evidence="6">The sequence shown here is derived from an EMBL/GenBank/DDBJ whole genome shotgun (WGS) entry which is preliminary data.</text>
</comment>
<sequence length="313" mass="33228">MDMRHLELLRELADRGTITAVAAATHRTPSAVSQQLRAAQRELGARLVEPAGRGLRLTDAGMLLADAAAGVAAAVEQAQARWDEFRGEPAGVVSVASLPSAAAFLLPAVMRDLAETAIELRCTDTDIAEAEYGGLTADHDVVVAHSLTSVRPAGTDGLTVVPLAREPLDIAMATRHPLARRDVVRPADLVDCDWIGVPRGFPFDTVLQTVARVTGAELRVTQRLRDNRLIEALVAAGDHVAVLPRFTTPTGAGLVLRELADVASARHVSAVLRPDRAERLAVRHVVEAFRRAGAAAQAGRVPPPGFEPGLDRV</sequence>
<dbReference type="InterPro" id="IPR036388">
    <property type="entry name" value="WH-like_DNA-bd_sf"/>
</dbReference>
<dbReference type="Gene3D" id="1.10.10.10">
    <property type="entry name" value="Winged helix-like DNA-binding domain superfamily/Winged helix DNA-binding domain"/>
    <property type="match status" value="1"/>
</dbReference>
<evidence type="ECO:0000256" key="3">
    <source>
        <dbReference type="ARBA" id="ARBA00023125"/>
    </source>
</evidence>
<gene>
    <name evidence="6" type="ORF">LEP48_05715</name>
</gene>
<protein>
    <submittedName>
        <fullName evidence="6">LysR family transcriptional regulator</fullName>
    </submittedName>
</protein>
<evidence type="ECO:0000259" key="5">
    <source>
        <dbReference type="PROSITE" id="PS50931"/>
    </source>
</evidence>
<proteinExistence type="inferred from homology"/>
<dbReference type="PANTHER" id="PTHR30346:SF29">
    <property type="entry name" value="LYSR SUBSTRATE-BINDING"/>
    <property type="match status" value="1"/>
</dbReference>
<dbReference type="PANTHER" id="PTHR30346">
    <property type="entry name" value="TRANSCRIPTIONAL DUAL REGULATOR HCAR-RELATED"/>
    <property type="match status" value="1"/>
</dbReference>
<dbReference type="Gene3D" id="3.40.190.10">
    <property type="entry name" value="Periplasmic binding protein-like II"/>
    <property type="match status" value="2"/>
</dbReference>